<keyword evidence="5 12" id="KW-0479">Metal-binding</keyword>
<reference evidence="15" key="1">
    <citation type="submission" date="2025-05" db="UniProtKB">
        <authorList>
            <consortium name="RefSeq"/>
        </authorList>
    </citation>
    <scope>NUCLEOTIDE SEQUENCE [LARGE SCALE GENOMIC DNA]</scope>
</reference>
<dbReference type="InterPro" id="IPR000008">
    <property type="entry name" value="C2_dom"/>
</dbReference>
<dbReference type="PROSITE" id="PS51210">
    <property type="entry name" value="PLA2C"/>
    <property type="match status" value="1"/>
</dbReference>
<evidence type="ECO:0000256" key="11">
    <source>
        <dbReference type="PROSITE-ProRule" id="PRU00555"/>
    </source>
</evidence>
<accession>A0ABM5FAA4</accession>
<protein>
    <recommendedName>
        <fullName evidence="3 12">Phospholipase A2</fullName>
        <ecNumber evidence="3 12">3.1.1.4</ecNumber>
    </recommendedName>
</protein>
<evidence type="ECO:0000313" key="15">
    <source>
        <dbReference type="Proteomes" id="UP001652642"/>
    </source>
</evidence>
<dbReference type="InterPro" id="IPR002642">
    <property type="entry name" value="LysoPLipase_cat_dom"/>
</dbReference>
<dbReference type="SMART" id="SM00239">
    <property type="entry name" value="C2"/>
    <property type="match status" value="1"/>
</dbReference>
<evidence type="ECO:0000256" key="2">
    <source>
        <dbReference type="ARBA" id="ARBA00004514"/>
    </source>
</evidence>
<keyword evidence="15" id="KW-1185">Reference proteome</keyword>
<dbReference type="InterPro" id="IPR016035">
    <property type="entry name" value="Acyl_Trfase/lysoPLipase"/>
</dbReference>
<keyword evidence="8 11" id="KW-0442">Lipid degradation</keyword>
<keyword evidence="7 12" id="KW-0106">Calcium</keyword>
<organism evidence="15 16">
    <name type="scientific">Pogona vitticeps</name>
    <name type="common">central bearded dragon</name>
    <dbReference type="NCBI Taxonomy" id="103695"/>
    <lineage>
        <taxon>Eukaryota</taxon>
        <taxon>Metazoa</taxon>
        <taxon>Chordata</taxon>
        <taxon>Craniata</taxon>
        <taxon>Vertebrata</taxon>
        <taxon>Euteleostomi</taxon>
        <taxon>Lepidosauria</taxon>
        <taxon>Squamata</taxon>
        <taxon>Bifurcata</taxon>
        <taxon>Unidentata</taxon>
        <taxon>Episquamata</taxon>
        <taxon>Toxicofera</taxon>
        <taxon>Iguania</taxon>
        <taxon>Acrodonta</taxon>
        <taxon>Agamidae</taxon>
        <taxon>Amphibolurinae</taxon>
        <taxon>Pogona</taxon>
    </lineage>
</organism>
<evidence type="ECO:0000256" key="1">
    <source>
        <dbReference type="ARBA" id="ARBA00004170"/>
    </source>
</evidence>
<feature type="domain" description="C2" evidence="13">
    <location>
        <begin position="1"/>
        <end position="109"/>
    </location>
</feature>
<keyword evidence="9 11" id="KW-0443">Lipid metabolism</keyword>
<sequence>MEDSPCYLLTVNVIQIKNLQKADLFNQSDCYVSLYLPTASFETVRTKTIKDCKNPMWNETFCFRIQSQVKNVLELMVHDEEHCLADVHLLTVLFDVSKIRLGETICLTFPLNPKIQEKLEVEFSLESIPVRHEHIVTNGVLVSREISCLEVQANEEKLTKKKSREKKLLFTVQGSYEETREFSLDTELHPAEPLVFHYVKYKDSALETELTRKPYGTDSCFSRKDIDEKVCLTLPLDSGQVEKKINIGKDNTLDLGLKIKDWPKNLDVRLGYDLCTEEKIVIQKRKEIVATALEKVLHLQNSLQDHEVPVVAVMSTGGGARAFTALYGNLFGLQKLNLLDCISYITGSSGSTWTLSNLYEHEDWSWQDLSGAIAEARRNMTKSKLGLFSVENIKEYSHALEQRQKQGYKTCITDLWGLLLDKALGNGQCCSTLSGQKRAISHGQNPLPIYMVLNTRDKYSLPEFKEWMEFTPFEVGLLKYGAYINSEDFGSKFFMGRMMKKIPESQICFMKGVWSNVFSYNLLDAWRALDVSEESFWHRYTRDRVKDIEELPPQPPRQQELHTQLVIPAPEFPTFLREIITQRITTSKFYNFLKGFQLSNGYLDNKNFCIWKDTVLDTFPNQLTATSEYLSVVDTAAYLDISYPPLLRPERKVDVIIHLNYSSGSQTKTLDEASRYFSKQGIPFPKVDLSHIKDKDLKECYVFEDPEDAKAPIVVFFPLINDTFRKYKAPGVARSLSELKQGDVDVTSPCSPYGLASFEYSEEDFDKLVELTSYNIQNNKYLILQALQRAIKRKIKSEEMDAKSRHV</sequence>
<reference evidence="16" key="2">
    <citation type="submission" date="2025-08" db="UniProtKB">
        <authorList>
            <consortium name="RefSeq"/>
        </authorList>
    </citation>
    <scope>IDENTIFICATION</scope>
</reference>
<evidence type="ECO:0000259" key="14">
    <source>
        <dbReference type="PROSITE" id="PS51210"/>
    </source>
</evidence>
<comment type="domain">
    <text evidence="12">The N-terminal C2 domain associates with lipid membranes upon calcium binding.</text>
</comment>
<dbReference type="InterPro" id="IPR035892">
    <property type="entry name" value="C2_domain_sf"/>
</dbReference>
<keyword evidence="4 12" id="KW-0963">Cytoplasm</keyword>
<dbReference type="PANTHER" id="PTHR10728:SF63">
    <property type="entry name" value="PHOSPHOLIPASE A2"/>
    <property type="match status" value="1"/>
</dbReference>
<dbReference type="Pfam" id="PF01735">
    <property type="entry name" value="PLA2_B"/>
    <property type="match status" value="1"/>
</dbReference>
<gene>
    <name evidence="16" type="primary">LOC110079008</name>
</gene>
<dbReference type="PROSITE" id="PS50004">
    <property type="entry name" value="C2"/>
    <property type="match status" value="1"/>
</dbReference>
<comment type="catalytic activity">
    <reaction evidence="12">
        <text>a 1,2-diacyl-sn-glycero-3-phosphocholine + H2O = a 1-acyl-sn-glycero-3-phosphocholine + a fatty acid + H(+)</text>
        <dbReference type="Rhea" id="RHEA:15801"/>
        <dbReference type="ChEBI" id="CHEBI:15377"/>
        <dbReference type="ChEBI" id="CHEBI:15378"/>
        <dbReference type="ChEBI" id="CHEBI:28868"/>
        <dbReference type="ChEBI" id="CHEBI:57643"/>
        <dbReference type="ChEBI" id="CHEBI:58168"/>
        <dbReference type="EC" id="3.1.1.4"/>
    </reaction>
</comment>
<name>A0ABM5FAA4_9SAUR</name>
<evidence type="ECO:0000256" key="12">
    <source>
        <dbReference type="RuleBase" id="RU362102"/>
    </source>
</evidence>
<dbReference type="CDD" id="cd04036">
    <property type="entry name" value="C2_cPLA2"/>
    <property type="match status" value="1"/>
</dbReference>
<dbReference type="EC" id="3.1.1.4" evidence="3 12"/>
<dbReference type="Proteomes" id="UP001652642">
    <property type="component" value="Chromosome 1"/>
</dbReference>
<dbReference type="Pfam" id="PF00168">
    <property type="entry name" value="C2"/>
    <property type="match status" value="1"/>
</dbReference>
<dbReference type="Gene3D" id="3.40.1090.10">
    <property type="entry name" value="Cytosolic phospholipase A2 catalytic domain"/>
    <property type="match status" value="1"/>
</dbReference>
<dbReference type="Pfam" id="PF18695">
    <property type="entry name" value="cPLA2_C2"/>
    <property type="match status" value="1"/>
</dbReference>
<comment type="subcellular location">
    <subcellularLocation>
        <location evidence="2">Cytoplasm</location>
        <location evidence="2">Cytosol</location>
    </subcellularLocation>
    <subcellularLocation>
        <location evidence="1">Membrane</location>
        <topology evidence="1">Peripheral membrane protein</topology>
    </subcellularLocation>
</comment>
<dbReference type="InterPro" id="IPR041847">
    <property type="entry name" value="C2_cPLA2"/>
</dbReference>
<evidence type="ECO:0000259" key="13">
    <source>
        <dbReference type="PROSITE" id="PS50004"/>
    </source>
</evidence>
<dbReference type="SUPFAM" id="SSF52151">
    <property type="entry name" value="FabD/lysophospholipase-like"/>
    <property type="match status" value="1"/>
</dbReference>
<proteinExistence type="predicted"/>
<evidence type="ECO:0000256" key="5">
    <source>
        <dbReference type="ARBA" id="ARBA00022723"/>
    </source>
</evidence>
<evidence type="ECO:0000256" key="6">
    <source>
        <dbReference type="ARBA" id="ARBA00022801"/>
    </source>
</evidence>
<keyword evidence="6 11" id="KW-0378">Hydrolase</keyword>
<evidence type="ECO:0000256" key="10">
    <source>
        <dbReference type="ARBA" id="ARBA00023136"/>
    </source>
</evidence>
<evidence type="ECO:0000313" key="16">
    <source>
        <dbReference type="RefSeq" id="XP_072842334.1"/>
    </source>
</evidence>
<keyword evidence="10" id="KW-0472">Membrane</keyword>
<dbReference type="SUPFAM" id="SSF49562">
    <property type="entry name" value="C2 domain (Calcium/lipid-binding domain, CaLB)"/>
    <property type="match status" value="1"/>
</dbReference>
<dbReference type="Gene3D" id="2.60.40.150">
    <property type="entry name" value="C2 domain"/>
    <property type="match status" value="1"/>
</dbReference>
<evidence type="ECO:0000256" key="8">
    <source>
        <dbReference type="ARBA" id="ARBA00022963"/>
    </source>
</evidence>
<dbReference type="PANTHER" id="PTHR10728">
    <property type="entry name" value="CYTOSOLIC PHOSPHOLIPASE A2"/>
    <property type="match status" value="1"/>
</dbReference>
<dbReference type="InterPro" id="IPR040723">
    <property type="entry name" value="cPLA2_C2"/>
</dbReference>
<dbReference type="GeneID" id="110079008"/>
<dbReference type="SMART" id="SM00022">
    <property type="entry name" value="PLAc"/>
    <property type="match status" value="1"/>
</dbReference>
<dbReference type="RefSeq" id="XP_072842334.1">
    <property type="nucleotide sequence ID" value="XM_072986233.1"/>
</dbReference>
<evidence type="ECO:0000256" key="4">
    <source>
        <dbReference type="ARBA" id="ARBA00022490"/>
    </source>
</evidence>
<evidence type="ECO:0000256" key="7">
    <source>
        <dbReference type="ARBA" id="ARBA00022837"/>
    </source>
</evidence>
<feature type="domain" description="PLA2c" evidence="14">
    <location>
        <begin position="261"/>
        <end position="807"/>
    </location>
</feature>
<evidence type="ECO:0000256" key="9">
    <source>
        <dbReference type="ARBA" id="ARBA00023098"/>
    </source>
</evidence>
<evidence type="ECO:0000256" key="3">
    <source>
        <dbReference type="ARBA" id="ARBA00013278"/>
    </source>
</evidence>